<dbReference type="Gene3D" id="1.10.10.10">
    <property type="entry name" value="Winged helix-like DNA-binding domain superfamily/Winged helix DNA-binding domain"/>
    <property type="match status" value="1"/>
</dbReference>
<reference evidence="6 7" key="1">
    <citation type="journal article" date="2015" name="Genome Announc.">
        <title>Expanding the biotechnology potential of lactobacilli through comparative genomics of 213 strains and associated genera.</title>
        <authorList>
            <person name="Sun Z."/>
            <person name="Harris H.M."/>
            <person name="McCann A."/>
            <person name="Guo C."/>
            <person name="Argimon S."/>
            <person name="Zhang W."/>
            <person name="Yang X."/>
            <person name="Jeffery I.B."/>
            <person name="Cooney J.C."/>
            <person name="Kagawa T.F."/>
            <person name="Liu W."/>
            <person name="Song Y."/>
            <person name="Salvetti E."/>
            <person name="Wrobel A."/>
            <person name="Rasinkangas P."/>
            <person name="Parkhill J."/>
            <person name="Rea M.C."/>
            <person name="O'Sullivan O."/>
            <person name="Ritari J."/>
            <person name="Douillard F.P."/>
            <person name="Paul Ross R."/>
            <person name="Yang R."/>
            <person name="Briner A.E."/>
            <person name="Felis G.E."/>
            <person name="de Vos W.M."/>
            <person name="Barrangou R."/>
            <person name="Klaenhammer T.R."/>
            <person name="Caufield P.W."/>
            <person name="Cui Y."/>
            <person name="Zhang H."/>
            <person name="O'Toole P.W."/>
        </authorList>
    </citation>
    <scope>NUCLEOTIDE SEQUENCE [LARGE SCALE GENOMIC DNA]</scope>
    <source>
        <strain evidence="6 7">DSM 17758</strain>
    </source>
</reference>
<dbReference type="PRINTS" id="PR00039">
    <property type="entry name" value="HTHLYSR"/>
</dbReference>
<dbReference type="STRING" id="1423735.FC15_GL000926"/>
<keyword evidence="2" id="KW-0805">Transcription regulation</keyword>
<name>A0A0R1W8B0_9LACO</name>
<dbReference type="SUPFAM" id="SSF46785">
    <property type="entry name" value="Winged helix' DNA-binding domain"/>
    <property type="match status" value="1"/>
</dbReference>
<gene>
    <name evidence="6" type="ORF">FC15_GL000926</name>
</gene>
<dbReference type="AlphaFoldDB" id="A0A0R1W8B0"/>
<organism evidence="6 7">
    <name type="scientific">Lapidilactobacillus concavus DSM 17758</name>
    <dbReference type="NCBI Taxonomy" id="1423735"/>
    <lineage>
        <taxon>Bacteria</taxon>
        <taxon>Bacillati</taxon>
        <taxon>Bacillota</taxon>
        <taxon>Bacilli</taxon>
        <taxon>Lactobacillales</taxon>
        <taxon>Lactobacillaceae</taxon>
        <taxon>Lapidilactobacillus</taxon>
    </lineage>
</organism>
<dbReference type="CDD" id="cd05466">
    <property type="entry name" value="PBP2_LTTR_substrate"/>
    <property type="match status" value="1"/>
</dbReference>
<dbReference type="GO" id="GO:0003677">
    <property type="term" value="F:DNA binding"/>
    <property type="evidence" value="ECO:0007669"/>
    <property type="project" value="UniProtKB-KW"/>
</dbReference>
<keyword evidence="3" id="KW-0238">DNA-binding</keyword>
<proteinExistence type="inferred from homology"/>
<evidence type="ECO:0000256" key="2">
    <source>
        <dbReference type="ARBA" id="ARBA00023015"/>
    </source>
</evidence>
<accession>A0A0R1W8B0</accession>
<dbReference type="OrthoDB" id="9803735at2"/>
<dbReference type="EMBL" id="AZFX01000003">
    <property type="protein sequence ID" value="KRM13759.1"/>
    <property type="molecule type" value="Genomic_DNA"/>
</dbReference>
<feature type="domain" description="HTH lysR-type" evidence="5">
    <location>
        <begin position="1"/>
        <end position="58"/>
    </location>
</feature>
<dbReference type="Proteomes" id="UP000051315">
    <property type="component" value="Unassembled WGS sequence"/>
</dbReference>
<dbReference type="Gene3D" id="3.40.190.290">
    <property type="match status" value="1"/>
</dbReference>
<keyword evidence="7" id="KW-1185">Reference proteome</keyword>
<dbReference type="PATRIC" id="fig|1423735.3.peg.964"/>
<dbReference type="PANTHER" id="PTHR30419:SF8">
    <property type="entry name" value="NITROGEN ASSIMILATION TRANSCRIPTIONAL ACTIVATOR-RELATED"/>
    <property type="match status" value="1"/>
</dbReference>
<dbReference type="InterPro" id="IPR036388">
    <property type="entry name" value="WH-like_DNA-bd_sf"/>
</dbReference>
<dbReference type="PROSITE" id="PS50931">
    <property type="entry name" value="HTH_LYSR"/>
    <property type="match status" value="1"/>
</dbReference>
<dbReference type="Pfam" id="PF00126">
    <property type="entry name" value="HTH_1"/>
    <property type="match status" value="1"/>
</dbReference>
<dbReference type="SUPFAM" id="SSF53850">
    <property type="entry name" value="Periplasmic binding protein-like II"/>
    <property type="match status" value="1"/>
</dbReference>
<dbReference type="GO" id="GO:0005829">
    <property type="term" value="C:cytosol"/>
    <property type="evidence" value="ECO:0007669"/>
    <property type="project" value="TreeGrafter"/>
</dbReference>
<dbReference type="PANTHER" id="PTHR30419">
    <property type="entry name" value="HTH-TYPE TRANSCRIPTIONAL REGULATOR YBHD"/>
    <property type="match status" value="1"/>
</dbReference>
<comment type="caution">
    <text evidence="6">The sequence shown here is derived from an EMBL/GenBank/DDBJ whole genome shotgun (WGS) entry which is preliminary data.</text>
</comment>
<evidence type="ECO:0000256" key="1">
    <source>
        <dbReference type="ARBA" id="ARBA00009437"/>
    </source>
</evidence>
<evidence type="ECO:0000259" key="5">
    <source>
        <dbReference type="PROSITE" id="PS50931"/>
    </source>
</evidence>
<evidence type="ECO:0000313" key="6">
    <source>
        <dbReference type="EMBL" id="KRM13759.1"/>
    </source>
</evidence>
<dbReference type="InterPro" id="IPR000847">
    <property type="entry name" value="LysR_HTH_N"/>
</dbReference>
<evidence type="ECO:0000313" key="7">
    <source>
        <dbReference type="Proteomes" id="UP000051315"/>
    </source>
</evidence>
<dbReference type="RefSeq" id="WP_057822901.1">
    <property type="nucleotide sequence ID" value="NZ_AZFX01000003.1"/>
</dbReference>
<evidence type="ECO:0000256" key="3">
    <source>
        <dbReference type="ARBA" id="ARBA00023125"/>
    </source>
</evidence>
<dbReference type="Pfam" id="PF03466">
    <property type="entry name" value="LysR_substrate"/>
    <property type="match status" value="1"/>
</dbReference>
<evidence type="ECO:0000256" key="4">
    <source>
        <dbReference type="ARBA" id="ARBA00023163"/>
    </source>
</evidence>
<comment type="similarity">
    <text evidence="1">Belongs to the LysR transcriptional regulatory family.</text>
</comment>
<protein>
    <submittedName>
        <fullName evidence="6">LysR family transcriptional regulator</fullName>
    </submittedName>
</protein>
<dbReference type="InterPro" id="IPR050950">
    <property type="entry name" value="HTH-type_LysR_regulators"/>
</dbReference>
<dbReference type="InterPro" id="IPR036390">
    <property type="entry name" value="WH_DNA-bd_sf"/>
</dbReference>
<sequence length="288" mass="32478">MEIRLLRYFLTIANAGTISQAARILHVTQPTLSRQLKALEQELETELFSRDKQHLQFTEAGRYLKSRAEEILALTDATTQAFADRQQELFSGHLAIGCVESANSAFVAQKLEEFMATYPQITFDLYTQTSDAIVDQLDKGLLDLAVLLEPIQTEKYHTWQLPQIECWGLLVSKDSPLARQEAILPEQVTQLPLLISTRPDVQALIATWSKHALNELQIIGNFNLSYNVIPLVAHQVGVAVRIEGAPIDQEQLKFVPFEPALTTCGVLVWRRDREVSAVAHRFIQLFAD</sequence>
<keyword evidence="4" id="KW-0804">Transcription</keyword>
<dbReference type="InterPro" id="IPR005119">
    <property type="entry name" value="LysR_subst-bd"/>
</dbReference>
<dbReference type="GO" id="GO:0003700">
    <property type="term" value="F:DNA-binding transcription factor activity"/>
    <property type="evidence" value="ECO:0007669"/>
    <property type="project" value="InterPro"/>
</dbReference>
<dbReference type="FunFam" id="1.10.10.10:FF:000001">
    <property type="entry name" value="LysR family transcriptional regulator"/>
    <property type="match status" value="1"/>
</dbReference>